<dbReference type="Gene3D" id="1.10.510.10">
    <property type="entry name" value="Transferase(Phosphotransferase) domain 1"/>
    <property type="match status" value="1"/>
</dbReference>
<proteinExistence type="inferred from homology"/>
<dbReference type="InterPro" id="IPR011009">
    <property type="entry name" value="Kinase-like_dom_sf"/>
</dbReference>
<dbReference type="InterPro" id="IPR008271">
    <property type="entry name" value="Ser/Thr_kinase_AS"/>
</dbReference>
<evidence type="ECO:0000256" key="1">
    <source>
        <dbReference type="ARBA" id="ARBA00022741"/>
    </source>
</evidence>
<dbReference type="GO" id="GO:0045719">
    <property type="term" value="P:negative regulation of glycogen biosynthetic process"/>
    <property type="evidence" value="ECO:0007669"/>
    <property type="project" value="TreeGrafter"/>
</dbReference>
<feature type="region of interest" description="Disordered" evidence="5">
    <location>
        <begin position="424"/>
        <end position="459"/>
    </location>
</feature>
<dbReference type="Gene3D" id="3.30.200.20">
    <property type="entry name" value="Phosphorylase Kinase, domain 1"/>
    <property type="match status" value="1"/>
</dbReference>
<dbReference type="InParanoid" id="A0A0H2S6F5"/>
<dbReference type="PROSITE" id="PS00108">
    <property type="entry name" value="PROTEIN_KINASE_ST"/>
    <property type="match status" value="1"/>
</dbReference>
<keyword evidence="1 3" id="KW-0547">Nucleotide-binding</keyword>
<keyword evidence="7" id="KW-0418">Kinase</keyword>
<sequence length="459" mass="51922">MPQIRFSEYGDPSFARLYSDRFPELHVLNRDFTRKYRLGSVLGAGGFGFVMDACDRLTGVVVAVKFLEYGKVPSSGWLCRDIYPSLMDRLKETHVLSRCEHPGIVTLVETFSDNLYIYIVQELHGCPWPSQTYTPSGTPPLEADLSLPPSPSSVEQPLSPLDLPLREYIRPKRPCPCLYCESRVAVAQPVPIASRPPAFRRPSHDLFQCLESTEKYCLPESTAKIIFGQLVNAVLYLDMQGMTHNDIKDENVIIDEFYRIKLIDFGGATLRDPTLPAPFMAGFYGTKDFAAPEIRHKMVYQTPPAEIWALGLLLVYMVTGIKPFEENEKEIITSGIRLKVPEGVNLSLELIDIIYRCMQMDPAKRITIEELANHPWLDGWREDFAEVERTRVPRPDRDASLLRELRRQEAADNTRTAFSRWPQSFADIPKPEPAPANVDIGLGDGGDISSDSGSDFEWF</sequence>
<dbReference type="PROSITE" id="PS00107">
    <property type="entry name" value="PROTEIN_KINASE_ATP"/>
    <property type="match status" value="1"/>
</dbReference>
<feature type="binding site" evidence="3">
    <location>
        <position position="65"/>
    </location>
    <ligand>
        <name>ATP</name>
        <dbReference type="ChEBI" id="CHEBI:30616"/>
    </ligand>
</feature>
<evidence type="ECO:0000259" key="6">
    <source>
        <dbReference type="PROSITE" id="PS50011"/>
    </source>
</evidence>
<keyword evidence="2 3" id="KW-0067">ATP-binding</keyword>
<organism evidence="7 8">
    <name type="scientific">Schizopora paradoxa</name>
    <dbReference type="NCBI Taxonomy" id="27342"/>
    <lineage>
        <taxon>Eukaryota</taxon>
        <taxon>Fungi</taxon>
        <taxon>Dikarya</taxon>
        <taxon>Basidiomycota</taxon>
        <taxon>Agaricomycotina</taxon>
        <taxon>Agaricomycetes</taxon>
        <taxon>Hymenochaetales</taxon>
        <taxon>Schizoporaceae</taxon>
        <taxon>Schizopora</taxon>
    </lineage>
</organism>
<dbReference type="STRING" id="27342.A0A0H2S6F5"/>
<name>A0A0H2S6F5_9AGAM</name>
<keyword evidence="7" id="KW-0808">Transferase</keyword>
<keyword evidence="4" id="KW-0723">Serine/threonine-protein kinase</keyword>
<dbReference type="GO" id="GO:0005524">
    <property type="term" value="F:ATP binding"/>
    <property type="evidence" value="ECO:0007669"/>
    <property type="project" value="UniProtKB-UniRule"/>
</dbReference>
<keyword evidence="8" id="KW-1185">Reference proteome</keyword>
<dbReference type="InterPro" id="IPR000719">
    <property type="entry name" value="Prot_kinase_dom"/>
</dbReference>
<dbReference type="EMBL" id="KQ085886">
    <property type="protein sequence ID" value="KLO19509.1"/>
    <property type="molecule type" value="Genomic_DNA"/>
</dbReference>
<dbReference type="PANTHER" id="PTHR24346">
    <property type="entry name" value="MAP/MICROTUBULE AFFINITY-REGULATING KINASE"/>
    <property type="match status" value="1"/>
</dbReference>
<accession>A0A0H2S6F5</accession>
<evidence type="ECO:0000313" key="7">
    <source>
        <dbReference type="EMBL" id="KLO19509.1"/>
    </source>
</evidence>
<dbReference type="GO" id="GO:0005829">
    <property type="term" value="C:cytosol"/>
    <property type="evidence" value="ECO:0007669"/>
    <property type="project" value="TreeGrafter"/>
</dbReference>
<dbReference type="GO" id="GO:0004674">
    <property type="term" value="F:protein serine/threonine kinase activity"/>
    <property type="evidence" value="ECO:0007669"/>
    <property type="project" value="UniProtKB-KW"/>
</dbReference>
<comment type="similarity">
    <text evidence="4">Belongs to the protein kinase superfamily.</text>
</comment>
<dbReference type="SUPFAM" id="SSF56112">
    <property type="entry name" value="Protein kinase-like (PK-like)"/>
    <property type="match status" value="2"/>
</dbReference>
<gene>
    <name evidence="7" type="ORF">SCHPADRAFT_885406</name>
</gene>
<reference evidence="7 8" key="1">
    <citation type="submission" date="2015-04" db="EMBL/GenBank/DDBJ databases">
        <title>Complete genome sequence of Schizopora paradoxa KUC8140, a cosmopolitan wood degrader in East Asia.</title>
        <authorList>
            <consortium name="DOE Joint Genome Institute"/>
            <person name="Min B."/>
            <person name="Park H."/>
            <person name="Jang Y."/>
            <person name="Kim J.-J."/>
            <person name="Kim K.H."/>
            <person name="Pangilinan J."/>
            <person name="Lipzen A."/>
            <person name="Riley R."/>
            <person name="Grigoriev I.V."/>
            <person name="Spatafora J.W."/>
            <person name="Choi I.-G."/>
        </authorList>
    </citation>
    <scope>NUCLEOTIDE SEQUENCE [LARGE SCALE GENOMIC DNA]</scope>
    <source>
        <strain evidence="7 8">KUC8140</strain>
    </source>
</reference>
<evidence type="ECO:0000256" key="2">
    <source>
        <dbReference type="ARBA" id="ARBA00022840"/>
    </source>
</evidence>
<evidence type="ECO:0000256" key="4">
    <source>
        <dbReference type="RuleBase" id="RU000304"/>
    </source>
</evidence>
<dbReference type="Proteomes" id="UP000053477">
    <property type="component" value="Unassembled WGS sequence"/>
</dbReference>
<dbReference type="PROSITE" id="PS50011">
    <property type="entry name" value="PROTEIN_KINASE_DOM"/>
    <property type="match status" value="1"/>
</dbReference>
<feature type="domain" description="Protein kinase" evidence="6">
    <location>
        <begin position="36"/>
        <end position="377"/>
    </location>
</feature>
<dbReference type="Pfam" id="PF00069">
    <property type="entry name" value="Pkinase"/>
    <property type="match status" value="2"/>
</dbReference>
<dbReference type="GO" id="GO:0035556">
    <property type="term" value="P:intracellular signal transduction"/>
    <property type="evidence" value="ECO:0007669"/>
    <property type="project" value="TreeGrafter"/>
</dbReference>
<dbReference type="OrthoDB" id="10252171at2759"/>
<dbReference type="InterPro" id="IPR017441">
    <property type="entry name" value="Protein_kinase_ATP_BS"/>
</dbReference>
<evidence type="ECO:0000256" key="3">
    <source>
        <dbReference type="PROSITE-ProRule" id="PRU10141"/>
    </source>
</evidence>
<evidence type="ECO:0000256" key="5">
    <source>
        <dbReference type="SAM" id="MobiDB-lite"/>
    </source>
</evidence>
<protein>
    <submittedName>
        <fullName evidence="7">Kinase-like protein</fullName>
    </submittedName>
</protein>
<dbReference type="SMART" id="SM00220">
    <property type="entry name" value="S_TKc"/>
    <property type="match status" value="1"/>
</dbReference>
<dbReference type="PANTHER" id="PTHR24346:SF72">
    <property type="entry name" value="CAMK PROTEIN KINASE"/>
    <property type="match status" value="1"/>
</dbReference>
<dbReference type="AlphaFoldDB" id="A0A0H2S6F5"/>
<dbReference type="GO" id="GO:0005634">
    <property type="term" value="C:nucleus"/>
    <property type="evidence" value="ECO:0007669"/>
    <property type="project" value="TreeGrafter"/>
</dbReference>
<feature type="compositionally biased region" description="Low complexity" evidence="5">
    <location>
        <begin position="447"/>
        <end position="459"/>
    </location>
</feature>
<evidence type="ECO:0000313" key="8">
    <source>
        <dbReference type="Proteomes" id="UP000053477"/>
    </source>
</evidence>